<dbReference type="EMBL" id="QYYH01000005">
    <property type="protein sequence ID" value="RJY19286.1"/>
    <property type="molecule type" value="Genomic_DNA"/>
</dbReference>
<dbReference type="AlphaFoldDB" id="A0A3A6U1K1"/>
<dbReference type="NCBIfam" id="TIGR03348">
    <property type="entry name" value="VI_IcmF"/>
    <property type="match status" value="1"/>
</dbReference>
<dbReference type="Proteomes" id="UP000273022">
    <property type="component" value="Unassembled WGS sequence"/>
</dbReference>
<evidence type="ECO:0000259" key="4">
    <source>
        <dbReference type="Pfam" id="PF14331"/>
    </source>
</evidence>
<feature type="transmembrane region" description="Helical" evidence="1">
    <location>
        <begin position="404"/>
        <end position="426"/>
    </location>
</feature>
<feature type="domain" description="Type VI secretion system component TssM1 N-terminal" evidence="4">
    <location>
        <begin position="169"/>
        <end position="405"/>
    </location>
</feature>
<evidence type="ECO:0000259" key="2">
    <source>
        <dbReference type="Pfam" id="PF06744"/>
    </source>
</evidence>
<dbReference type="RefSeq" id="WP_121851881.1">
    <property type="nucleotide sequence ID" value="NZ_CP037952.1"/>
</dbReference>
<dbReference type="PANTHER" id="PTHR36153:SF1">
    <property type="entry name" value="TYPE VI SECRETION SYSTEM COMPONENT TSSM1"/>
    <property type="match status" value="1"/>
</dbReference>
<keyword evidence="6" id="KW-1185">Reference proteome</keyword>
<dbReference type="InterPro" id="IPR009612">
    <property type="entry name" value="IcmF-rel"/>
</dbReference>
<dbReference type="InterPro" id="IPR053156">
    <property type="entry name" value="T6SS_TssM-like"/>
</dbReference>
<evidence type="ECO:0000256" key="1">
    <source>
        <dbReference type="SAM" id="Phobius"/>
    </source>
</evidence>
<sequence length="1135" mass="131687">MTLKKIILFLSIIVIIFSTALSWFFIGTESKFLWVRYTSLSVLIVSLLSIAVFFAFKKVKFITDKNKVEKAERKLVKLLFKSFIKKINGLYFGQVKLKSVYDIPWYLVIGSKDDDVNEFLYQNRLEKLSFENEALSQTEGYLSFWVSEQIIIIQVGDKIFDNVQVHFSMWKLLIKQVRRYRPRQGINGVLSVIACDRVLSSRPLDTRKNNELIKLVVSDLENSISLSVPVYFMFSKLDSLADFVEFMNYYVEKELEHPLGFTFNKKQKKFDKEVFQKDYQNFIRHVSEKKELMLFNINEGISNSIIALPYQLNFFFKIIEEKLDEVSKDKRQSKCVWIRGAYFFSCTHSNKHYDLLSQVLATKSDLETIEPSRIGRRNKEYFVSNLINQIILPEKSIIGINKRLNVAVNIGQVMLCVSLVFGGFLLKRVFDDNWKQDKAFRQLTLHNLKIYDTDLKIVNSKPSSLENLTFVLNQSRKISIEAPTNTPWYKAISFNQNQLSNKLHDSYYSQLKAYLLPKLIEMIGSELKSSIDLSKPTKTFNILRYYMMLFNVKNRKNGELVNYINQLILNNNSLDSDGRNRFMLLVNDLFSSNFTTNFSPSKELINLARSSFDGLSRDKLIYELIKKRPEFYNRVDIRHQFGGDFNNIFNFKPHYKNYMMPLLFTKQGYKKLNINPESSLLKEQLREVNIVTNSSERVTIVELAKSSINIRKMYFSEYIEKWKDVLSNISLNKFKTSMELSYALQILRDPSRSPLNMLIEAVVENTQLAKTKASNKTVDALTKKAGAEINSMIKSNINKIKPSLAVNNAFAEYATYYSKKSTVGTIENLTKSIDSLNNDFNSLLTDENPEQVMFKYAVAHTKGSQDSIKSLSNEVKAEPDNVQRWSKSLIDQIWASVLNYGVNYSKGVWVDKVYNFYYDRIFDHFPFSPQATINVSLADFKAFFAPNGILDSYIQTYILPFSSWQGGKLQLHAYNGRILPMSQHLLDEISKYKGIEQVFFNGVSNKLNLSFQIRAKYMDSDITKFEIRGNTELFNYMNGPREWSKINWPNKADEESISFNFYKDDNRVTHDTFSSEWSVLKPLLESKWSETDDSKIQLLTYSSKGHSISLDFSSLDSNVIFAKSLFTSFSLPPKL</sequence>
<dbReference type="Pfam" id="PF06761">
    <property type="entry name" value="IcmF-related"/>
    <property type="match status" value="1"/>
</dbReference>
<comment type="caution">
    <text evidence="5">The sequence shown here is derived from an EMBL/GenBank/DDBJ whole genome shotgun (WGS) entry which is preliminary data.</text>
</comment>
<dbReference type="OrthoDB" id="9758229at2"/>
<keyword evidence="1" id="KW-1133">Transmembrane helix</keyword>
<name>A0A3A6U1K1_9GAMM</name>
<evidence type="ECO:0000313" key="5">
    <source>
        <dbReference type="EMBL" id="RJY19286.1"/>
    </source>
</evidence>
<feature type="domain" description="Type VI secretion system IcmF C-terminal" evidence="2">
    <location>
        <begin position="1011"/>
        <end position="1114"/>
    </location>
</feature>
<keyword evidence="1" id="KW-0472">Membrane</keyword>
<gene>
    <name evidence="5" type="primary">tssM</name>
    <name evidence="5" type="ORF">D5R81_01440</name>
</gene>
<feature type="transmembrane region" description="Helical" evidence="1">
    <location>
        <begin position="32"/>
        <end position="56"/>
    </location>
</feature>
<organism evidence="5 6">
    <name type="scientific">Parashewanella spongiae</name>
    <dbReference type="NCBI Taxonomy" id="342950"/>
    <lineage>
        <taxon>Bacteria</taxon>
        <taxon>Pseudomonadati</taxon>
        <taxon>Pseudomonadota</taxon>
        <taxon>Gammaproteobacteria</taxon>
        <taxon>Alteromonadales</taxon>
        <taxon>Shewanellaceae</taxon>
        <taxon>Parashewanella</taxon>
    </lineage>
</organism>
<dbReference type="InterPro" id="IPR010623">
    <property type="entry name" value="IcmF_C"/>
</dbReference>
<evidence type="ECO:0000259" key="3">
    <source>
        <dbReference type="Pfam" id="PF06761"/>
    </source>
</evidence>
<feature type="transmembrane region" description="Helical" evidence="1">
    <location>
        <begin position="7"/>
        <end position="26"/>
    </location>
</feature>
<accession>A0A3A6U1K1</accession>
<dbReference type="PANTHER" id="PTHR36153">
    <property type="entry name" value="INNER MEMBRANE PROTEIN-RELATED"/>
    <property type="match status" value="1"/>
</dbReference>
<keyword evidence="1" id="KW-0812">Transmembrane</keyword>
<evidence type="ECO:0000313" key="6">
    <source>
        <dbReference type="Proteomes" id="UP000273022"/>
    </source>
</evidence>
<feature type="domain" description="IcmF-related" evidence="3">
    <location>
        <begin position="472"/>
        <end position="767"/>
    </location>
</feature>
<dbReference type="Pfam" id="PF06744">
    <property type="entry name" value="IcmF_C"/>
    <property type="match status" value="1"/>
</dbReference>
<proteinExistence type="predicted"/>
<dbReference type="InterPro" id="IPR025743">
    <property type="entry name" value="TssM1_N"/>
</dbReference>
<dbReference type="Pfam" id="PF14331">
    <property type="entry name" value="IcmF-related_N"/>
    <property type="match status" value="1"/>
</dbReference>
<reference evidence="5 6" key="1">
    <citation type="submission" date="2018-09" db="EMBL/GenBank/DDBJ databases">
        <title>Phylogeny of the Shewanellaceae, and recommendation for two new genera, Pseudoshewanella and Parashewanella.</title>
        <authorList>
            <person name="Wang G."/>
        </authorList>
    </citation>
    <scope>NUCLEOTIDE SEQUENCE [LARGE SCALE GENOMIC DNA]</scope>
    <source>
        <strain evidence="5 6">KCTC 22492</strain>
    </source>
</reference>
<protein>
    <submittedName>
        <fullName evidence="5">Type VI secretion system membrane subunit TssM</fullName>
    </submittedName>
</protein>
<dbReference type="InterPro" id="IPR017731">
    <property type="entry name" value="TssM1-like"/>
</dbReference>